<dbReference type="InterPro" id="IPR013126">
    <property type="entry name" value="Hsp_70_fam"/>
</dbReference>
<dbReference type="GO" id="GO:0140662">
    <property type="term" value="F:ATP-dependent protein folding chaperone"/>
    <property type="evidence" value="ECO:0007669"/>
    <property type="project" value="InterPro"/>
</dbReference>
<evidence type="ECO:0000256" key="4">
    <source>
        <dbReference type="RuleBase" id="RU003322"/>
    </source>
</evidence>
<evidence type="ECO:0000256" key="3">
    <source>
        <dbReference type="ARBA" id="ARBA00022840"/>
    </source>
</evidence>
<evidence type="ECO:0000256" key="1">
    <source>
        <dbReference type="ARBA" id="ARBA00007381"/>
    </source>
</evidence>
<dbReference type="FunFam" id="3.90.640.10:FF:000003">
    <property type="entry name" value="Molecular chaperone DnaK"/>
    <property type="match status" value="1"/>
</dbReference>
<dbReference type="Gene3D" id="2.60.34.10">
    <property type="entry name" value="Substrate Binding Domain Of DNAk, Chain A, domain 1"/>
    <property type="match status" value="1"/>
</dbReference>
<dbReference type="CDD" id="cd24028">
    <property type="entry name" value="ASKHA_NBD_HSP70_HSPA1-like"/>
    <property type="match status" value="1"/>
</dbReference>
<dbReference type="RefSeq" id="XP_028135151.1">
    <property type="nucleotide sequence ID" value="XM_028279350.1"/>
</dbReference>
<dbReference type="KEGG" id="dvv:114330050"/>
<dbReference type="SUPFAM" id="SSF53067">
    <property type="entry name" value="Actin-like ATPase domain"/>
    <property type="match status" value="2"/>
</dbReference>
<name>A0A6P7FGW2_DIAVI</name>
<organism evidence="5">
    <name type="scientific">Diabrotica virgifera virgifera</name>
    <name type="common">western corn rootworm</name>
    <dbReference type="NCBI Taxonomy" id="50390"/>
    <lineage>
        <taxon>Eukaryota</taxon>
        <taxon>Metazoa</taxon>
        <taxon>Ecdysozoa</taxon>
        <taxon>Arthropoda</taxon>
        <taxon>Hexapoda</taxon>
        <taxon>Insecta</taxon>
        <taxon>Pterygota</taxon>
        <taxon>Neoptera</taxon>
        <taxon>Endopterygota</taxon>
        <taxon>Coleoptera</taxon>
        <taxon>Polyphaga</taxon>
        <taxon>Cucujiformia</taxon>
        <taxon>Chrysomeloidea</taxon>
        <taxon>Chrysomelidae</taxon>
        <taxon>Galerucinae</taxon>
        <taxon>Diabroticina</taxon>
        <taxon>Diabroticites</taxon>
        <taxon>Diabrotica</taxon>
    </lineage>
</organism>
<dbReference type="PROSITE" id="PS00297">
    <property type="entry name" value="HSP70_1"/>
    <property type="match status" value="1"/>
</dbReference>
<comment type="similarity">
    <text evidence="1 4">Belongs to the heat shock protein 70 family.</text>
</comment>
<gene>
    <name evidence="5" type="primary">LOC114330050</name>
</gene>
<sequence>MNTITIKYSAQFLFKMAEGSKSIFDDPPIGIDLGTTFSCIAVYRKDKAEIIPDQNGDRLVPSVVFYDPENRNRILVGKAAEDESPRRIENCIRDSKRIIGRKFDDCFVQEYIFREDVQYKLEKGLYDKAVFKVNINNESITKTPEEVSAEILKHLKEMAEAFLNQKVFKVVISVSANFSNAQRKATKKAVDLAGLSLIRFISEPSAAGIHYVGDKHVEGNIMVFDWGGGTLDVSLVTVTNKTFEVQIVYGDTSLGGRDFDNQLFQHFHKKHVEKERSINKLRKACIKLKKKLSKNEVATIFVDGYDNYEDYEITLTKVKFESLNKNLLDRAMNVIINTLDQACFKKNEIKRVLLVGGTTRIPKIKEMIKQFFNNMDLTTDLNPDEAVAAGASLHAFRYKYDQGGVESFAVSEVTPLSLGLETLNGLMLVYIPRNSSLPITKTGTLITIINNQTIMSLPVFEGERLNCLYNNKLGEFDITDLPPKKTGEVNVNISFHLDEDGILTVSATEDSSGKEKKLVVLMEEFRLSNRKVTMCIEDAQKTREEDEIFKEFLTTKQKFKKFCNHILYDIKKINNIEEENVVKQDCNSFLKSILNLNFNEIDKLTDLYVALTKRIKPILKKHGLM</sequence>
<dbReference type="AlphaFoldDB" id="A0A6P7FGW2"/>
<protein>
    <submittedName>
        <fullName evidence="5">Heat shock 70 kDa protein-like isoform X1</fullName>
    </submittedName>
</protein>
<evidence type="ECO:0000256" key="2">
    <source>
        <dbReference type="ARBA" id="ARBA00022741"/>
    </source>
</evidence>
<dbReference type="SUPFAM" id="SSF100920">
    <property type="entry name" value="Heat shock protein 70kD (HSP70), peptide-binding domain"/>
    <property type="match status" value="1"/>
</dbReference>
<dbReference type="PANTHER" id="PTHR19375">
    <property type="entry name" value="HEAT SHOCK PROTEIN 70KDA"/>
    <property type="match status" value="1"/>
</dbReference>
<dbReference type="InterPro" id="IPR029047">
    <property type="entry name" value="HSP70_peptide-bd_sf"/>
</dbReference>
<dbReference type="Gene3D" id="3.90.640.10">
    <property type="entry name" value="Actin, Chain A, domain 4"/>
    <property type="match status" value="1"/>
</dbReference>
<dbReference type="InParanoid" id="A0A6P7FGW2"/>
<dbReference type="GO" id="GO:0005524">
    <property type="term" value="F:ATP binding"/>
    <property type="evidence" value="ECO:0007669"/>
    <property type="project" value="UniProtKB-KW"/>
</dbReference>
<dbReference type="Gene3D" id="3.30.420.40">
    <property type="match status" value="2"/>
</dbReference>
<reference evidence="5" key="1">
    <citation type="submission" date="2025-08" db="UniProtKB">
        <authorList>
            <consortium name="RefSeq"/>
        </authorList>
    </citation>
    <scope>IDENTIFICATION</scope>
    <source>
        <tissue evidence="5">Whole insect</tissue>
    </source>
</reference>
<dbReference type="InterPro" id="IPR043129">
    <property type="entry name" value="ATPase_NBD"/>
</dbReference>
<proteinExistence type="inferred from homology"/>
<dbReference type="OrthoDB" id="6718630at2759"/>
<keyword evidence="2 4" id="KW-0547">Nucleotide-binding</keyword>
<evidence type="ECO:0000313" key="5">
    <source>
        <dbReference type="RefSeq" id="XP_028135151.1"/>
    </source>
</evidence>
<dbReference type="Pfam" id="PF00012">
    <property type="entry name" value="HSP70"/>
    <property type="match status" value="1"/>
</dbReference>
<accession>A0A6P7FGW2</accession>
<dbReference type="PROSITE" id="PS01036">
    <property type="entry name" value="HSP70_3"/>
    <property type="match status" value="1"/>
</dbReference>
<dbReference type="Gene3D" id="3.30.30.30">
    <property type="match status" value="1"/>
</dbReference>
<keyword evidence="3 4" id="KW-0067">ATP-binding</keyword>
<dbReference type="PRINTS" id="PR00301">
    <property type="entry name" value="HEATSHOCK70"/>
</dbReference>
<dbReference type="InterPro" id="IPR018181">
    <property type="entry name" value="Heat_shock_70_CS"/>
</dbReference>